<dbReference type="Proteomes" id="UP000887212">
    <property type="component" value="Unassembled WGS sequence"/>
</dbReference>
<protein>
    <submittedName>
        <fullName evidence="1">Uncharacterized protein</fullName>
    </submittedName>
</protein>
<proteinExistence type="predicted"/>
<organism evidence="1 3">
    <name type="scientific">Aquipseudomonas alcaligenes</name>
    <name type="common">Pseudomonas alcaligenes</name>
    <dbReference type="NCBI Taxonomy" id="43263"/>
    <lineage>
        <taxon>Bacteria</taxon>
        <taxon>Pseudomonadati</taxon>
        <taxon>Pseudomonadota</taxon>
        <taxon>Gammaproteobacteria</taxon>
        <taxon>Pseudomonadales</taxon>
        <taxon>Pseudomonadaceae</taxon>
        <taxon>Aquipseudomonas</taxon>
    </lineage>
</organism>
<dbReference type="AlphaFoldDB" id="A0AA37FN10"/>
<evidence type="ECO:0000313" key="2">
    <source>
        <dbReference type="EMBL" id="GIZ94363.1"/>
    </source>
</evidence>
<gene>
    <name evidence="1" type="ORF">KAM435_32070</name>
    <name evidence="2" type="ORF">KAM436_33310</name>
</gene>
<reference evidence="1 4" key="1">
    <citation type="submission" date="2021-07" db="EMBL/GenBank/DDBJ databases">
        <title>Whole genome sequencing of carbapenem-resistant Pseudomonas spp. isolated in Japan.</title>
        <authorList>
            <person name="Suzuki M."/>
            <person name="Maehana S."/>
            <person name="Kitasato H."/>
        </authorList>
    </citation>
    <scope>NUCLEOTIDE SEQUENCE</scope>
    <source>
        <strain evidence="1">KAM435</strain>
        <strain evidence="2 4">KAM436</strain>
    </source>
</reference>
<comment type="caution">
    <text evidence="1">The sequence shown here is derived from an EMBL/GenBank/DDBJ whole genome shotgun (WGS) entry which is preliminary data.</text>
</comment>
<accession>A0AA37FN10</accession>
<name>A0AA37FN10_AQUAC</name>
<evidence type="ECO:0000313" key="1">
    <source>
        <dbReference type="EMBL" id="GIZ89880.1"/>
    </source>
</evidence>
<dbReference type="Proteomes" id="UP000887228">
    <property type="component" value="Unassembled WGS sequence"/>
</dbReference>
<dbReference type="EMBL" id="BPMS01000017">
    <property type="protein sequence ID" value="GIZ89880.1"/>
    <property type="molecule type" value="Genomic_DNA"/>
</dbReference>
<sequence length="126" mass="14676">MERTVALNSQFHDIYLSMPMDATLLPELQGLSYWGRTVHEILQEVNPRLMSRLVEGQRLHAYIERKQGYLQIEAARLERLWWRLHPLSADAGYLARANWQRHCKLAVREMLIDELAKSLSGSTADM</sequence>
<dbReference type="EMBL" id="BPMT01000017">
    <property type="protein sequence ID" value="GIZ94363.1"/>
    <property type="molecule type" value="Genomic_DNA"/>
</dbReference>
<evidence type="ECO:0000313" key="4">
    <source>
        <dbReference type="Proteomes" id="UP000887228"/>
    </source>
</evidence>
<evidence type="ECO:0000313" key="3">
    <source>
        <dbReference type="Proteomes" id="UP000887212"/>
    </source>
</evidence>